<feature type="compositionally biased region" description="Low complexity" evidence="1">
    <location>
        <begin position="472"/>
        <end position="489"/>
    </location>
</feature>
<evidence type="ECO:0000313" key="3">
    <source>
        <dbReference type="Proteomes" id="UP000070444"/>
    </source>
</evidence>
<sequence length="501" mass="55474">MKFGKKSSNKDKETKAQQPQAPQAPQSNYSSYANSQDDDDDDVPLQQISHNYAKPGAFRERSQSIHSNQSFVNPQSYQIASKSGRTTPLSNSNSLQSQSSVDLSGPTTPTNLPSSTSIPSSAALPATGTLKKDKKNGSGFKLFGMFKKGSKKQKDSASIMTEEEDIEKELPQVSNPHPAIPSEREIKKKDLQRAHDAEYEKLKKQREKEKVRHLANLNQGNNSNNTTSTATGSHASARPQKQRNAIPKLPSPSPSPSPVNMRVYASNNHIKSAESLHQQQRASMYYLNNPAHQQRSQSYHQPINNALLSPQNGSSSNLYLNSNRSSFYPSHSSHQTFSPPVAQSSLNLTHSRPITMYQSSPQHRSTSSQGMSKSALNLALPPNHNQQLKSPTQHRYHNSSVAFSPPSTQPIAAKGKNVSPTRNTRNPPVVQMRSPNARPGQHQQHHRISHYAPPATPVNHGPSYGQHPNNAPHQYPQYQQYQQYHQPPHSNRGISIYSNQA</sequence>
<dbReference type="Proteomes" id="UP000070444">
    <property type="component" value="Unassembled WGS sequence"/>
</dbReference>
<reference evidence="2 3" key="1">
    <citation type="journal article" date="2015" name="Genome Biol. Evol.">
        <title>Phylogenomic analyses indicate that early fungi evolved digesting cell walls of algal ancestors of land plants.</title>
        <authorList>
            <person name="Chang Y."/>
            <person name="Wang S."/>
            <person name="Sekimoto S."/>
            <person name="Aerts A.L."/>
            <person name="Choi C."/>
            <person name="Clum A."/>
            <person name="LaButti K.M."/>
            <person name="Lindquist E.A."/>
            <person name="Yee Ngan C."/>
            <person name="Ohm R.A."/>
            <person name="Salamov A.A."/>
            <person name="Grigoriev I.V."/>
            <person name="Spatafora J.W."/>
            <person name="Berbee M.L."/>
        </authorList>
    </citation>
    <scope>NUCLEOTIDE SEQUENCE [LARGE SCALE GENOMIC DNA]</scope>
    <source>
        <strain evidence="2 3">NRRL 28638</strain>
    </source>
</reference>
<feature type="region of interest" description="Disordered" evidence="1">
    <location>
        <begin position="357"/>
        <end position="501"/>
    </location>
</feature>
<feature type="compositionally biased region" description="Polar residues" evidence="1">
    <location>
        <begin position="492"/>
        <end position="501"/>
    </location>
</feature>
<accession>A0A137NVK8</accession>
<feature type="compositionally biased region" description="Low complexity" evidence="1">
    <location>
        <begin position="89"/>
        <end position="127"/>
    </location>
</feature>
<feature type="compositionally biased region" description="Polar residues" evidence="1">
    <location>
        <begin position="357"/>
        <end position="375"/>
    </location>
</feature>
<feature type="compositionally biased region" description="Basic and acidic residues" evidence="1">
    <location>
        <begin position="182"/>
        <end position="212"/>
    </location>
</feature>
<name>A0A137NVK8_CONC2</name>
<protein>
    <submittedName>
        <fullName evidence="2">Uncharacterized protein</fullName>
    </submittedName>
</protein>
<evidence type="ECO:0000256" key="1">
    <source>
        <dbReference type="SAM" id="MobiDB-lite"/>
    </source>
</evidence>
<dbReference type="EMBL" id="KQ964688">
    <property type="protein sequence ID" value="KXN66802.1"/>
    <property type="molecule type" value="Genomic_DNA"/>
</dbReference>
<dbReference type="AlphaFoldDB" id="A0A137NVK8"/>
<feature type="compositionally biased region" description="Polar residues" evidence="1">
    <location>
        <begin position="64"/>
        <end position="88"/>
    </location>
</feature>
<feature type="compositionally biased region" description="Low complexity" evidence="1">
    <location>
        <begin position="214"/>
        <end position="237"/>
    </location>
</feature>
<feature type="region of interest" description="Disordered" evidence="1">
    <location>
        <begin position="1"/>
        <end position="262"/>
    </location>
</feature>
<feature type="compositionally biased region" description="Polar residues" evidence="1">
    <location>
        <begin position="398"/>
        <end position="410"/>
    </location>
</feature>
<dbReference type="STRING" id="796925.A0A137NVK8"/>
<keyword evidence="3" id="KW-1185">Reference proteome</keyword>
<organism evidence="2 3">
    <name type="scientific">Conidiobolus coronatus (strain ATCC 28846 / CBS 209.66 / NRRL 28638)</name>
    <name type="common">Delacroixia coronata</name>
    <dbReference type="NCBI Taxonomy" id="796925"/>
    <lineage>
        <taxon>Eukaryota</taxon>
        <taxon>Fungi</taxon>
        <taxon>Fungi incertae sedis</taxon>
        <taxon>Zoopagomycota</taxon>
        <taxon>Entomophthoromycotina</taxon>
        <taxon>Entomophthoromycetes</taxon>
        <taxon>Entomophthorales</taxon>
        <taxon>Ancylistaceae</taxon>
        <taxon>Conidiobolus</taxon>
    </lineage>
</organism>
<proteinExistence type="predicted"/>
<gene>
    <name evidence="2" type="ORF">CONCODRAFT_80381</name>
</gene>
<evidence type="ECO:0000313" key="2">
    <source>
        <dbReference type="EMBL" id="KXN66802.1"/>
    </source>
</evidence>
<feature type="compositionally biased region" description="Low complexity" evidence="1">
    <location>
        <begin position="16"/>
        <end position="26"/>
    </location>
</feature>